<organism evidence="1">
    <name type="scientific">uncultured Caudovirales phage</name>
    <dbReference type="NCBI Taxonomy" id="2100421"/>
    <lineage>
        <taxon>Viruses</taxon>
        <taxon>Duplodnaviria</taxon>
        <taxon>Heunggongvirae</taxon>
        <taxon>Uroviricota</taxon>
        <taxon>Caudoviricetes</taxon>
        <taxon>Peduoviridae</taxon>
        <taxon>Maltschvirus</taxon>
        <taxon>Maltschvirus maltsch</taxon>
    </lineage>
</organism>
<accession>A0A6J5N261</accession>
<protein>
    <submittedName>
        <fullName evidence="1">Uncharacterized protein</fullName>
    </submittedName>
</protein>
<reference evidence="1" key="1">
    <citation type="submission" date="2020-04" db="EMBL/GenBank/DDBJ databases">
        <authorList>
            <person name="Chiriac C."/>
            <person name="Salcher M."/>
            <person name="Ghai R."/>
            <person name="Kavagutti S V."/>
        </authorList>
    </citation>
    <scope>NUCLEOTIDE SEQUENCE</scope>
</reference>
<evidence type="ECO:0000313" key="1">
    <source>
        <dbReference type="EMBL" id="CAB4152407.1"/>
    </source>
</evidence>
<sequence>MALDAGIILSGKGLQLDNQIDNAQKAQNLQQMAFQNQQMQQEQQDKNTMSSLLKKNVVTDSQGRSSLNQGAALSDMYKFNPQKAMAFQEQMKNMDLDKLKRDTEISKQFAWSATPENYSSYKQKMIEMGVMNAEKLPDMYDPNFVKRWQIGTLEGEKQVAMMYQDKDLQSKMLDRKETRDERKFQTGVKMDEKMQGLKTPFGLANTEDDAKKLKEAFESKQNFDNKLDQMIELRKKHSGGAIMNRDDVARGKQLSKDLLLEYKNMAKLGVLSKSDEDIINAIIPEDPLQYNSPLASIQGQDPTLARLQSFKNDSEKDFNTKVATRTRSGVEGAAKQKMSTQDAEAMFWAQKNPNDPRSAAIMKKLEGMSL</sequence>
<dbReference type="EMBL" id="LR796582">
    <property type="protein sequence ID" value="CAB4152407.1"/>
    <property type="molecule type" value="Genomic_DNA"/>
</dbReference>
<gene>
    <name evidence="1" type="ORF">UFOVP610_10</name>
</gene>
<name>A0A6J5N261_9CAUD</name>
<proteinExistence type="predicted"/>